<feature type="compositionally biased region" description="Basic and acidic residues" evidence="1">
    <location>
        <begin position="141"/>
        <end position="161"/>
    </location>
</feature>
<evidence type="ECO:0000313" key="3">
    <source>
        <dbReference type="Proteomes" id="UP000516437"/>
    </source>
</evidence>
<evidence type="ECO:0000313" key="2">
    <source>
        <dbReference type="EMBL" id="KAB1226057.1"/>
    </source>
</evidence>
<dbReference type="Proteomes" id="UP000516437">
    <property type="component" value="Chromosome 1"/>
</dbReference>
<evidence type="ECO:0000256" key="1">
    <source>
        <dbReference type="SAM" id="MobiDB-lite"/>
    </source>
</evidence>
<comment type="caution">
    <text evidence="2">The sequence shown here is derived from an EMBL/GenBank/DDBJ whole genome shotgun (WGS) entry which is preliminary data.</text>
</comment>
<keyword evidence="3" id="KW-1185">Reference proteome</keyword>
<gene>
    <name evidence="2" type="ORF">CJ030_MR1G029328</name>
</gene>
<sequence length="294" mass="32947">MVGYSLDLEDRYIQEGRLRRLARWMLITYRLKELAMRLKDLAIFRQGKLWYTFDDEDWVAVRIFRSDSDVIEMINKSRVKKRKVLNIYVEHEIDEADLVGEDISEEVGHGVGVEGLGEGVGGEGFGGEGVGGEGLGETLGEDLKDGVSEDHNDVEGEREEGSDYGTDLSDFPEFHDDEPDAYEEVRNEEDASGDTARNVDWLGAFTSTAGGGKDEGVELETLLIQHQGVGIEAGSVGEEKGEEGEEKLEGLEIEIIMGVLEGWMRWVHRSQSQWSHQILVLECHSKTEWISSCF</sequence>
<name>A0A6A1WQK3_9ROSI</name>
<organism evidence="2 3">
    <name type="scientific">Morella rubra</name>
    <name type="common">Chinese bayberry</name>
    <dbReference type="NCBI Taxonomy" id="262757"/>
    <lineage>
        <taxon>Eukaryota</taxon>
        <taxon>Viridiplantae</taxon>
        <taxon>Streptophyta</taxon>
        <taxon>Embryophyta</taxon>
        <taxon>Tracheophyta</taxon>
        <taxon>Spermatophyta</taxon>
        <taxon>Magnoliopsida</taxon>
        <taxon>eudicotyledons</taxon>
        <taxon>Gunneridae</taxon>
        <taxon>Pentapetalae</taxon>
        <taxon>rosids</taxon>
        <taxon>fabids</taxon>
        <taxon>Fagales</taxon>
        <taxon>Myricaceae</taxon>
        <taxon>Morella</taxon>
    </lineage>
</organism>
<reference evidence="2 3" key="1">
    <citation type="journal article" date="2019" name="Plant Biotechnol. J.">
        <title>The red bayberry genome and genetic basis of sex determination.</title>
        <authorList>
            <person name="Jia H.M."/>
            <person name="Jia H.J."/>
            <person name="Cai Q.L."/>
            <person name="Wang Y."/>
            <person name="Zhao H.B."/>
            <person name="Yang W.F."/>
            <person name="Wang G.Y."/>
            <person name="Li Y.H."/>
            <person name="Zhan D.L."/>
            <person name="Shen Y.T."/>
            <person name="Niu Q.F."/>
            <person name="Chang L."/>
            <person name="Qiu J."/>
            <person name="Zhao L."/>
            <person name="Xie H.B."/>
            <person name="Fu W.Y."/>
            <person name="Jin J."/>
            <person name="Li X.W."/>
            <person name="Jiao Y."/>
            <person name="Zhou C.C."/>
            <person name="Tu T."/>
            <person name="Chai C.Y."/>
            <person name="Gao J.L."/>
            <person name="Fan L.J."/>
            <person name="van de Weg E."/>
            <person name="Wang J.Y."/>
            <person name="Gao Z.S."/>
        </authorList>
    </citation>
    <scope>NUCLEOTIDE SEQUENCE [LARGE SCALE GENOMIC DNA]</scope>
    <source>
        <tissue evidence="2">Leaves</tissue>
    </source>
</reference>
<accession>A0A6A1WQK3</accession>
<feature type="region of interest" description="Disordered" evidence="1">
    <location>
        <begin position="129"/>
        <end position="174"/>
    </location>
</feature>
<dbReference type="AlphaFoldDB" id="A0A6A1WQK3"/>
<proteinExistence type="predicted"/>
<protein>
    <submittedName>
        <fullName evidence="2">Uncharacterized protein</fullName>
    </submittedName>
</protein>
<dbReference type="EMBL" id="RXIC02000019">
    <property type="protein sequence ID" value="KAB1226057.1"/>
    <property type="molecule type" value="Genomic_DNA"/>
</dbReference>